<dbReference type="Gene3D" id="3.30.2130.10">
    <property type="entry name" value="VC0802-like"/>
    <property type="match status" value="1"/>
</dbReference>
<dbReference type="SUPFAM" id="SSF55347">
    <property type="entry name" value="Glyceraldehyde-3-phosphate dehydrogenase-like, C-terminal domain"/>
    <property type="match status" value="1"/>
</dbReference>
<comment type="catalytic activity">
    <reaction evidence="26">
        <text>L-homoserine + NADP(+) = L-aspartate 4-semialdehyde + NADPH + H(+)</text>
        <dbReference type="Rhea" id="RHEA:15761"/>
        <dbReference type="ChEBI" id="CHEBI:15378"/>
        <dbReference type="ChEBI" id="CHEBI:57476"/>
        <dbReference type="ChEBI" id="CHEBI:57783"/>
        <dbReference type="ChEBI" id="CHEBI:58349"/>
        <dbReference type="ChEBI" id="CHEBI:537519"/>
        <dbReference type="EC" id="1.1.1.3"/>
    </reaction>
    <physiologicalReaction direction="right-to-left" evidence="26">
        <dbReference type="Rhea" id="RHEA:15763"/>
    </physiologicalReaction>
</comment>
<dbReference type="PROSITE" id="PS51671">
    <property type="entry name" value="ACT"/>
    <property type="match status" value="1"/>
</dbReference>
<evidence type="ECO:0000256" key="5">
    <source>
        <dbReference type="ARBA" id="ARBA00005062"/>
    </source>
</evidence>
<keyword evidence="20" id="KW-0915">Sodium</keyword>
<keyword evidence="14" id="KW-0547">Nucleotide-binding</keyword>
<dbReference type="Pfam" id="PF22468">
    <property type="entry name" value="ACT_9"/>
    <property type="match status" value="2"/>
</dbReference>
<dbReference type="GO" id="GO:0004412">
    <property type="term" value="F:homoserine dehydrogenase activity"/>
    <property type="evidence" value="ECO:0007669"/>
    <property type="project" value="UniProtKB-EC"/>
</dbReference>
<dbReference type="SUPFAM" id="SSF53633">
    <property type="entry name" value="Carbamate kinase-like"/>
    <property type="match status" value="1"/>
</dbReference>
<dbReference type="SUPFAM" id="SSF51735">
    <property type="entry name" value="NAD(P)-binding Rossmann-fold domains"/>
    <property type="match status" value="1"/>
</dbReference>
<reference evidence="29" key="1">
    <citation type="journal article" date="2014" name="Int. J. Syst. Evol. Microbiol.">
        <title>Complete genome sequence of Corynebacterium casei LMG S-19264T (=DSM 44701T), isolated from a smear-ripened cheese.</title>
        <authorList>
            <consortium name="US DOE Joint Genome Institute (JGI-PGF)"/>
            <person name="Walter F."/>
            <person name="Albersmeier A."/>
            <person name="Kalinowski J."/>
            <person name="Ruckert C."/>
        </authorList>
    </citation>
    <scope>NUCLEOTIDE SEQUENCE</scope>
    <source>
        <strain evidence="29">NBRC 108769</strain>
    </source>
</reference>
<accession>A0AA37WFL8</accession>
<evidence type="ECO:0000256" key="12">
    <source>
        <dbReference type="ARBA" id="ARBA00022697"/>
    </source>
</evidence>
<dbReference type="InterPro" id="IPR018042">
    <property type="entry name" value="Aspartate_kinase_CS"/>
</dbReference>
<evidence type="ECO:0000256" key="27">
    <source>
        <dbReference type="ARBA" id="ARBA00049031"/>
    </source>
</evidence>
<evidence type="ECO:0000256" key="18">
    <source>
        <dbReference type="ARBA" id="ARBA00023002"/>
    </source>
</evidence>
<dbReference type="AlphaFoldDB" id="A0AA37WFL8"/>
<dbReference type="Gene3D" id="1.20.120.1320">
    <property type="entry name" value="Aspartokinase, catalytic domain"/>
    <property type="match status" value="1"/>
</dbReference>
<evidence type="ECO:0000256" key="1">
    <source>
        <dbReference type="ARBA" id="ARBA00001920"/>
    </source>
</evidence>
<dbReference type="InterPro" id="IPR049638">
    <property type="entry name" value="AK-HD"/>
</dbReference>
<evidence type="ECO:0000256" key="15">
    <source>
        <dbReference type="ARBA" id="ARBA00022777"/>
    </source>
</evidence>
<organism evidence="29 30">
    <name type="scientific">Portibacter lacus</name>
    <dbReference type="NCBI Taxonomy" id="1099794"/>
    <lineage>
        <taxon>Bacteria</taxon>
        <taxon>Pseudomonadati</taxon>
        <taxon>Bacteroidota</taxon>
        <taxon>Saprospiria</taxon>
        <taxon>Saprospirales</taxon>
        <taxon>Haliscomenobacteraceae</taxon>
        <taxon>Portibacter</taxon>
    </lineage>
</organism>
<dbReference type="InterPro" id="IPR002912">
    <property type="entry name" value="ACT_dom"/>
</dbReference>
<dbReference type="Proteomes" id="UP001156666">
    <property type="component" value="Unassembled WGS sequence"/>
</dbReference>
<evidence type="ECO:0000256" key="3">
    <source>
        <dbReference type="ARBA" id="ARBA00004986"/>
    </source>
</evidence>
<dbReference type="InterPro" id="IPR036291">
    <property type="entry name" value="NAD(P)-bd_dom_sf"/>
</dbReference>
<dbReference type="FunFam" id="3.30.360.10:FF:000006">
    <property type="entry name" value="Bifunctional aspartokinase/homoserine dehydrogenase"/>
    <property type="match status" value="1"/>
</dbReference>
<gene>
    <name evidence="29" type="primary">thrA</name>
    <name evidence="29" type="ORF">GCM10007940_35290</name>
</gene>
<dbReference type="GO" id="GO:0009090">
    <property type="term" value="P:homoserine biosynthetic process"/>
    <property type="evidence" value="ECO:0007669"/>
    <property type="project" value="UniProtKB-ARBA"/>
</dbReference>
<dbReference type="EMBL" id="BSOH01000023">
    <property type="protein sequence ID" value="GLR18913.1"/>
    <property type="molecule type" value="Genomic_DNA"/>
</dbReference>
<evidence type="ECO:0000256" key="11">
    <source>
        <dbReference type="ARBA" id="ARBA00022679"/>
    </source>
</evidence>
<evidence type="ECO:0000256" key="9">
    <source>
        <dbReference type="ARBA" id="ARBA00011881"/>
    </source>
</evidence>
<dbReference type="InterPro" id="IPR005106">
    <property type="entry name" value="Asp/hSer_DH_NAD-bd"/>
</dbReference>
<comment type="pathway">
    <text evidence="6">Amino-acid biosynthesis; L-threonine biosynthesis; L-threonine from L-aspartate: step 1/5.</text>
</comment>
<dbReference type="InterPro" id="IPR001341">
    <property type="entry name" value="Asp_kinase"/>
</dbReference>
<dbReference type="GO" id="GO:0009088">
    <property type="term" value="P:threonine biosynthetic process"/>
    <property type="evidence" value="ECO:0007669"/>
    <property type="project" value="UniProtKB-KW"/>
</dbReference>
<comment type="pathway">
    <text evidence="2">Amino-acid biosynthesis; L-lysine biosynthesis via DAP pathway; (S)-tetrahydrodipicolinate from L-aspartate: step 1/4.</text>
</comment>
<dbReference type="Gene3D" id="3.40.50.720">
    <property type="entry name" value="NAD(P)-binding Rossmann-like Domain"/>
    <property type="match status" value="1"/>
</dbReference>
<keyword evidence="30" id="KW-1185">Reference proteome</keyword>
<dbReference type="SUPFAM" id="SSF55021">
    <property type="entry name" value="ACT-like"/>
    <property type="match status" value="2"/>
</dbReference>
<evidence type="ECO:0000256" key="20">
    <source>
        <dbReference type="ARBA" id="ARBA00023053"/>
    </source>
</evidence>
<evidence type="ECO:0000256" key="22">
    <source>
        <dbReference type="ARBA" id="ARBA00023167"/>
    </source>
</evidence>
<dbReference type="PROSITE" id="PS00324">
    <property type="entry name" value="ASPARTOKINASE"/>
    <property type="match status" value="1"/>
</dbReference>
<evidence type="ECO:0000256" key="4">
    <source>
        <dbReference type="ARBA" id="ARBA00005056"/>
    </source>
</evidence>
<dbReference type="InterPro" id="IPR036393">
    <property type="entry name" value="AceGlu_kinase-like_sf"/>
</dbReference>
<comment type="function">
    <text evidence="24">Bifunctional aspartate kinase and homoserine dehydrogenase that catalyzes the first and the third steps toward the synthesis of lysine, methionine and threonine from aspartate.</text>
</comment>
<comment type="catalytic activity">
    <reaction evidence="27">
        <text>L-homoserine + NAD(+) = L-aspartate 4-semialdehyde + NADH + H(+)</text>
        <dbReference type="Rhea" id="RHEA:15757"/>
        <dbReference type="ChEBI" id="CHEBI:15378"/>
        <dbReference type="ChEBI" id="CHEBI:57476"/>
        <dbReference type="ChEBI" id="CHEBI:57540"/>
        <dbReference type="ChEBI" id="CHEBI:57945"/>
        <dbReference type="ChEBI" id="CHEBI:537519"/>
        <dbReference type="EC" id="1.1.1.3"/>
    </reaction>
    <physiologicalReaction direction="right-to-left" evidence="27">
        <dbReference type="Rhea" id="RHEA:15759"/>
    </physiologicalReaction>
</comment>
<dbReference type="InterPro" id="IPR001048">
    <property type="entry name" value="Asp/Glu/Uridylate_kinase"/>
</dbReference>
<comment type="pathway">
    <text evidence="3">Amino-acid biosynthesis; L-methionine biosynthesis via de novo pathway; L-homoserine from L-aspartate: step 1/3.</text>
</comment>
<evidence type="ECO:0000313" key="30">
    <source>
        <dbReference type="Proteomes" id="UP001156666"/>
    </source>
</evidence>
<dbReference type="GO" id="GO:0050661">
    <property type="term" value="F:NADP binding"/>
    <property type="evidence" value="ECO:0007669"/>
    <property type="project" value="InterPro"/>
</dbReference>
<keyword evidence="18" id="KW-0560">Oxidoreductase</keyword>
<dbReference type="GO" id="GO:0009086">
    <property type="term" value="P:methionine biosynthetic process"/>
    <property type="evidence" value="ECO:0007669"/>
    <property type="project" value="UniProtKB-KW"/>
</dbReference>
<evidence type="ECO:0000256" key="10">
    <source>
        <dbReference type="ARBA" id="ARBA00022605"/>
    </source>
</evidence>
<dbReference type="CDD" id="cd04243">
    <property type="entry name" value="AAK_AK-HSDH-like"/>
    <property type="match status" value="1"/>
</dbReference>
<comment type="caution">
    <text evidence="29">The sequence shown here is derived from an EMBL/GenBank/DDBJ whole genome shotgun (WGS) entry which is preliminary data.</text>
</comment>
<dbReference type="InterPro" id="IPR011147">
    <property type="entry name" value="Bifunc_Aspkin/hSer_DH"/>
</dbReference>
<comment type="catalytic activity">
    <reaction evidence="25">
        <text>L-aspartate + ATP = 4-phospho-L-aspartate + ADP</text>
        <dbReference type="Rhea" id="RHEA:23776"/>
        <dbReference type="ChEBI" id="CHEBI:29991"/>
        <dbReference type="ChEBI" id="CHEBI:30616"/>
        <dbReference type="ChEBI" id="CHEBI:57535"/>
        <dbReference type="ChEBI" id="CHEBI:456216"/>
        <dbReference type="EC" id="2.7.2.4"/>
    </reaction>
    <physiologicalReaction direction="left-to-right" evidence="25">
        <dbReference type="Rhea" id="RHEA:23777"/>
    </physiologicalReaction>
</comment>
<comment type="cofactor">
    <cofactor evidence="1">
        <name>a metal cation</name>
        <dbReference type="ChEBI" id="CHEBI:25213"/>
    </cofactor>
</comment>
<dbReference type="InterPro" id="IPR001342">
    <property type="entry name" value="HDH_cat"/>
</dbReference>
<evidence type="ECO:0000256" key="14">
    <source>
        <dbReference type="ARBA" id="ARBA00022741"/>
    </source>
</evidence>
<keyword evidence="21" id="KW-0457">Lysine biosynthesis</keyword>
<dbReference type="GO" id="GO:0046872">
    <property type="term" value="F:metal ion binding"/>
    <property type="evidence" value="ECO:0007669"/>
    <property type="project" value="UniProtKB-KW"/>
</dbReference>
<dbReference type="Pfam" id="PF03447">
    <property type="entry name" value="NAD_binding_3"/>
    <property type="match status" value="1"/>
</dbReference>
<keyword evidence="11" id="KW-0808">Transferase</keyword>
<dbReference type="InterPro" id="IPR042199">
    <property type="entry name" value="AsparK_Bifunc_asparK/hSer_DH"/>
</dbReference>
<dbReference type="CDD" id="cd04922">
    <property type="entry name" value="ACT_AKi-HSDH-ThrA_2"/>
    <property type="match status" value="1"/>
</dbReference>
<comment type="similarity">
    <text evidence="8">In the N-terminal section; belongs to the aspartokinase family.</text>
</comment>
<comment type="subunit">
    <text evidence="9">Homotetramer.</text>
</comment>
<evidence type="ECO:0000256" key="19">
    <source>
        <dbReference type="ARBA" id="ARBA00023027"/>
    </source>
</evidence>
<dbReference type="Pfam" id="PF00742">
    <property type="entry name" value="Homoserine_dh"/>
    <property type="match status" value="1"/>
</dbReference>
<keyword evidence="22" id="KW-0486">Methionine biosynthesis</keyword>
<keyword evidence="15 29" id="KW-0418">Kinase</keyword>
<evidence type="ECO:0000256" key="26">
    <source>
        <dbReference type="ARBA" id="ARBA00048841"/>
    </source>
</evidence>
<dbReference type="InterPro" id="IPR054352">
    <property type="entry name" value="ACT_Aspartokinase"/>
</dbReference>
<dbReference type="NCBIfam" id="NF006959">
    <property type="entry name" value="PRK09436.1"/>
    <property type="match status" value="1"/>
</dbReference>
<keyword evidence="17" id="KW-0521">NADP</keyword>
<reference evidence="29" key="2">
    <citation type="submission" date="2023-01" db="EMBL/GenBank/DDBJ databases">
        <title>Draft genome sequence of Portibacter lacus strain NBRC 108769.</title>
        <authorList>
            <person name="Sun Q."/>
            <person name="Mori K."/>
        </authorList>
    </citation>
    <scope>NUCLEOTIDE SEQUENCE</scope>
    <source>
        <strain evidence="29">NBRC 108769</strain>
    </source>
</reference>
<keyword evidence="13" id="KW-0479">Metal-binding</keyword>
<dbReference type="InterPro" id="IPR045865">
    <property type="entry name" value="ACT-like_dom_sf"/>
</dbReference>
<dbReference type="RefSeq" id="WP_235292858.1">
    <property type="nucleotide sequence ID" value="NZ_BSOH01000023.1"/>
</dbReference>
<evidence type="ECO:0000256" key="23">
    <source>
        <dbReference type="ARBA" id="ARBA00023268"/>
    </source>
</evidence>
<evidence type="ECO:0000256" key="8">
    <source>
        <dbReference type="ARBA" id="ARBA00010046"/>
    </source>
</evidence>
<dbReference type="InterPro" id="IPR019811">
    <property type="entry name" value="HDH_CS"/>
</dbReference>
<keyword evidence="16" id="KW-0067">ATP-binding</keyword>
<evidence type="ECO:0000256" key="16">
    <source>
        <dbReference type="ARBA" id="ARBA00022840"/>
    </source>
</evidence>
<evidence type="ECO:0000256" key="21">
    <source>
        <dbReference type="ARBA" id="ARBA00023154"/>
    </source>
</evidence>
<keyword evidence="12" id="KW-0791">Threonine biosynthesis</keyword>
<dbReference type="Gene3D" id="3.30.360.10">
    <property type="entry name" value="Dihydrodipicolinate Reductase, domain 2"/>
    <property type="match status" value="1"/>
</dbReference>
<evidence type="ECO:0000256" key="24">
    <source>
        <dbReference type="ARBA" id="ARBA00044938"/>
    </source>
</evidence>
<dbReference type="GO" id="GO:0004072">
    <property type="term" value="F:aspartate kinase activity"/>
    <property type="evidence" value="ECO:0007669"/>
    <property type="project" value="UniProtKB-EC"/>
</dbReference>
<dbReference type="NCBIfam" id="TIGR00657">
    <property type="entry name" value="asp_kinases"/>
    <property type="match status" value="1"/>
</dbReference>
<comment type="similarity">
    <text evidence="7">In the C-terminal section; belongs to the homoserine dehydrogenase family.</text>
</comment>
<protein>
    <submittedName>
        <fullName evidence="29">Bifunctional aspartate kinase/homoserine dehydrogenase I</fullName>
    </submittedName>
</protein>
<evidence type="ECO:0000313" key="29">
    <source>
        <dbReference type="EMBL" id="GLR18913.1"/>
    </source>
</evidence>
<dbReference type="GO" id="GO:0009089">
    <property type="term" value="P:lysine biosynthetic process via diaminopimelate"/>
    <property type="evidence" value="ECO:0007669"/>
    <property type="project" value="UniProtKB-ARBA"/>
</dbReference>
<dbReference type="PANTHER" id="PTHR43070">
    <property type="match status" value="1"/>
</dbReference>
<evidence type="ECO:0000256" key="25">
    <source>
        <dbReference type="ARBA" id="ARBA00048561"/>
    </source>
</evidence>
<keyword evidence="10" id="KW-0028">Amino-acid biosynthesis</keyword>
<dbReference type="Pfam" id="PF00696">
    <property type="entry name" value="AA_kinase"/>
    <property type="match status" value="1"/>
</dbReference>
<keyword evidence="19" id="KW-0520">NAD</keyword>
<dbReference type="GO" id="GO:0005524">
    <property type="term" value="F:ATP binding"/>
    <property type="evidence" value="ECO:0007669"/>
    <property type="project" value="UniProtKB-KW"/>
</dbReference>
<comment type="pathway">
    <text evidence="4">Amino-acid biosynthesis; L-threonine biosynthesis; L-threonine from L-aspartate: step 3/5.</text>
</comment>
<proteinExistence type="inferred from homology"/>
<evidence type="ECO:0000256" key="17">
    <source>
        <dbReference type="ARBA" id="ARBA00022857"/>
    </source>
</evidence>
<evidence type="ECO:0000256" key="7">
    <source>
        <dbReference type="ARBA" id="ARBA00007952"/>
    </source>
</evidence>
<evidence type="ECO:0000256" key="6">
    <source>
        <dbReference type="ARBA" id="ARBA00005139"/>
    </source>
</evidence>
<dbReference type="PROSITE" id="PS01042">
    <property type="entry name" value="HOMOSER_DHGENASE"/>
    <property type="match status" value="1"/>
</dbReference>
<sequence length="814" mass="89729">MKVLKFGGSSVKDADRIKLVIDILKNQKEKYTVVFSALGGVTDMLISMSESAAEGNSDYLKDFATFKERHIEVAKALLNKTIQKKVIKGLEGNFLELQNILEGIKLLLEATPRTMDYVLSFGERNSAYIIANALTQRGVEADYLDARKIIKTDKNFGSAAVKFKETNKSIKEHYDKNDNVQVVTGFIASHTGGLTTTLGRGGSDYTAAILGAALKTKCIEIWTDVDGILTADPRKVPEAFTIPIVTYEEAMEMSHFGAKVIYPPTIQPALKAKIPVYIKNTFNPSHDGSLISNKKDKNNKPVKGISSISNIALLSLQGTGMFGVPGTAGRLFSSLARESINIILITQGSSEHSISFAIQPKEVKKAVNVIEKEFEHEIRSGSVDKVKREEDLSVIAIIGEHMRETPGIAGRLFKSLGQNGINVIAIAQGSSELNISVVIKMNDEKKALNALHESFFLSETKSLHIFMVGVGLIGSTLLDQINKQRQILIDDRALDIKVVGIANSRTFLINENGIDLDKWKSDLKKGEQFSMDDFSKAMVNLNLRNSVFIDNTASSIIADKYEFILNNSISISTPNKIAASSSFKYYEKLKELAKRRGVSFKYETNVGAGLPVLNTLKDLINSGDKINKIEGVLSGSLSYIFNSFTAKDKFSAIVKKAQELGYTEPDPREDLNGGDIKRKITILARESGASLEMKDVKVDYLLPKSCRDAKTVEDFYSELEKKNDYFRDLITKSEEADQKLRMIARYEKGKTTIKLESVDSDHPFYGLKGTDNMIIFTTERYKELPLVVRGPGAGADVTAAGIFAEIIGISNSFS</sequence>
<keyword evidence="23" id="KW-0511">Multifunctional enzyme</keyword>
<evidence type="ECO:0000259" key="28">
    <source>
        <dbReference type="PROSITE" id="PS51671"/>
    </source>
</evidence>
<evidence type="ECO:0000256" key="13">
    <source>
        <dbReference type="ARBA" id="ARBA00022723"/>
    </source>
</evidence>
<dbReference type="PIRSF" id="PIRSF000727">
    <property type="entry name" value="ThrA"/>
    <property type="match status" value="1"/>
</dbReference>
<name>A0AA37WFL8_9BACT</name>
<dbReference type="CDD" id="cd04921">
    <property type="entry name" value="ACT_AKi-HSDH-ThrA-like_1"/>
    <property type="match status" value="1"/>
</dbReference>
<dbReference type="PANTHER" id="PTHR43070:SF5">
    <property type="entry name" value="HOMOSERINE DEHYDROGENASE"/>
    <property type="match status" value="1"/>
</dbReference>
<comment type="pathway">
    <text evidence="5">Amino-acid biosynthesis; L-methionine biosynthesis via de novo pathway; L-homoserine from L-aspartate: step 3/3.</text>
</comment>
<evidence type="ECO:0000256" key="2">
    <source>
        <dbReference type="ARBA" id="ARBA00004766"/>
    </source>
</evidence>
<dbReference type="FunFam" id="3.30.2130.10:FF:000001">
    <property type="entry name" value="Bifunctional aspartokinase/homoserine dehydrogenase"/>
    <property type="match status" value="1"/>
</dbReference>
<feature type="domain" description="ACT" evidence="28">
    <location>
        <begin position="397"/>
        <end position="475"/>
    </location>
</feature>
<dbReference type="Gene3D" id="3.40.1160.10">
    <property type="entry name" value="Acetylglutamate kinase-like"/>
    <property type="match status" value="1"/>
</dbReference>